<dbReference type="GO" id="GO:0072583">
    <property type="term" value="P:clathrin-dependent endocytosis"/>
    <property type="evidence" value="ECO:0007669"/>
    <property type="project" value="TreeGrafter"/>
</dbReference>
<feature type="region of interest" description="Disordered" evidence="2">
    <location>
        <begin position="1"/>
        <end position="29"/>
    </location>
</feature>
<feature type="compositionally biased region" description="Basic and acidic residues" evidence="2">
    <location>
        <begin position="687"/>
        <end position="704"/>
    </location>
</feature>
<feature type="compositionally biased region" description="Basic and acidic residues" evidence="2">
    <location>
        <begin position="557"/>
        <end position="585"/>
    </location>
</feature>
<gene>
    <name evidence="3" type="ORF">C2845_PM18G12390</name>
</gene>
<feature type="compositionally biased region" description="Basic and acidic residues" evidence="2">
    <location>
        <begin position="165"/>
        <end position="174"/>
    </location>
</feature>
<feature type="compositionally biased region" description="Low complexity" evidence="2">
    <location>
        <begin position="16"/>
        <end position="29"/>
    </location>
</feature>
<reference evidence="4" key="1">
    <citation type="journal article" date="2019" name="Nat. Commun.">
        <title>The genome of broomcorn millet.</title>
        <authorList>
            <person name="Zou C."/>
            <person name="Miki D."/>
            <person name="Li D."/>
            <person name="Tang Q."/>
            <person name="Xiao L."/>
            <person name="Rajput S."/>
            <person name="Deng P."/>
            <person name="Jia W."/>
            <person name="Huang R."/>
            <person name="Zhang M."/>
            <person name="Sun Y."/>
            <person name="Hu J."/>
            <person name="Fu X."/>
            <person name="Schnable P.S."/>
            <person name="Li F."/>
            <person name="Zhang H."/>
            <person name="Feng B."/>
            <person name="Zhu X."/>
            <person name="Liu R."/>
            <person name="Schnable J.C."/>
            <person name="Zhu J.-K."/>
            <person name="Zhang H."/>
        </authorList>
    </citation>
    <scope>NUCLEOTIDE SEQUENCE [LARGE SCALE GENOMIC DNA]</scope>
</reference>
<name>A0A3L6PIN1_PANMI</name>
<dbReference type="FunFam" id="1.10.287.110:FF:000009">
    <property type="entry name" value="Auxilin-related protein 1"/>
    <property type="match status" value="1"/>
</dbReference>
<feature type="compositionally biased region" description="Basic and acidic residues" evidence="2">
    <location>
        <begin position="464"/>
        <end position="539"/>
    </location>
</feature>
<dbReference type="GO" id="GO:0030276">
    <property type="term" value="F:clathrin binding"/>
    <property type="evidence" value="ECO:0007669"/>
    <property type="project" value="TreeGrafter"/>
</dbReference>
<dbReference type="EMBL" id="PQIB02000017">
    <property type="protein sequence ID" value="RLM58651.1"/>
    <property type="molecule type" value="Genomic_DNA"/>
</dbReference>
<dbReference type="AlphaFoldDB" id="A0A3L6PIN1"/>
<feature type="region of interest" description="Disordered" evidence="2">
    <location>
        <begin position="677"/>
        <end position="704"/>
    </location>
</feature>
<evidence type="ECO:0008006" key="5">
    <source>
        <dbReference type="Google" id="ProtNLM"/>
    </source>
</evidence>
<comment type="caution">
    <text evidence="3">The sequence shown here is derived from an EMBL/GenBank/DDBJ whole genome shotgun (WGS) entry which is preliminary data.</text>
</comment>
<dbReference type="GO" id="GO:0031982">
    <property type="term" value="C:vesicle"/>
    <property type="evidence" value="ECO:0007669"/>
    <property type="project" value="TreeGrafter"/>
</dbReference>
<evidence type="ECO:0000313" key="4">
    <source>
        <dbReference type="Proteomes" id="UP000275267"/>
    </source>
</evidence>
<evidence type="ECO:0000313" key="3">
    <source>
        <dbReference type="EMBL" id="RLM58651.1"/>
    </source>
</evidence>
<dbReference type="SUPFAM" id="SSF46565">
    <property type="entry name" value="Chaperone J-domain"/>
    <property type="match status" value="1"/>
</dbReference>
<feature type="compositionally biased region" description="Basic and acidic residues" evidence="2">
    <location>
        <begin position="325"/>
        <end position="335"/>
    </location>
</feature>
<proteinExistence type="predicted"/>
<feature type="compositionally biased region" description="Polar residues" evidence="2">
    <location>
        <begin position="252"/>
        <end position="264"/>
    </location>
</feature>
<dbReference type="Proteomes" id="UP000275267">
    <property type="component" value="Unassembled WGS sequence"/>
</dbReference>
<feature type="region of interest" description="Disordered" evidence="2">
    <location>
        <begin position="81"/>
        <end position="102"/>
    </location>
</feature>
<dbReference type="STRING" id="4540.A0A3L6PIN1"/>
<evidence type="ECO:0000256" key="2">
    <source>
        <dbReference type="SAM" id="MobiDB-lite"/>
    </source>
</evidence>
<feature type="compositionally biased region" description="Low complexity" evidence="2">
    <location>
        <begin position="81"/>
        <end position="101"/>
    </location>
</feature>
<dbReference type="GO" id="GO:0072318">
    <property type="term" value="P:clathrin coat disassembly"/>
    <property type="evidence" value="ECO:0007669"/>
    <property type="project" value="TreeGrafter"/>
</dbReference>
<sequence length="954" mass="104447">MDGIEGLLARDFGVRPQGKAAPMASAASRPAAGSAAGAAAWSNPGRSAPVAAAAPSYDDLFGAPAPASASSFDSLFDSFKGPTTTTSSSAARAKPAPSSAPVFDDAIFDAVPGLRPSNSSARYDDGVFGAASPAYDDVFSAGTRTAPPPAYDDDDLLGGFGSAPRAEEKRRPAAVDDEGDDLLGGFGRKPAPVEEEGTTGGAGFDDLIPGFAGSSPPRSRKANDDNKMKPPVPTSKSTASIADDPFVVLETASASGSAYTSPGRSTDPLEDLDKPANSEGKVAADSLFEEPIAFDQAPKSDPLFTSEINGHAKDRNPPSMGRDSSPVHHSMDRNPARQSSMEDLGNVMPKSQSARYSDIHGNDMEDQSPRSTESEDDIWLTVSEIPLFTQPTTAPPPSRSPPLLKQKPLGANANRKENGHVRRSSQNHNHYTSSVDDLEGFAMGKPQMPAYDKNVFDEDFEISSSDREEKDRQERLEQEREMRLREEMEREQRRLEKERQMEQQRERERERQAVERATKEARERAAAEARAKAEREARQRAQRAAVQRAQQEAQRAAAERAQQEARKRAERAAVERAAAEARERQAAAAAAAAREKQSTPDDLESFFGADARASSAPKQRAPTPTVDSMFGSGAQGRGTANGSQRAASTSASARKASSASLFGDDLSDLFGAPASSDVFQEVEGESEERRRARLERHQRTRERAAKALAEKNERDMQVQREQAERDRIGDTLDFEIKRWSAGKEGNLRALLSTLQYILWPECGWQAVSLTDLITGAAVKKQYRKATLCIHPDKVQQKGATLQQKYIAEKVFDILKDYTVSLLKLSRVQWTTDSNCMQLVPRIVDFYRLQKAALLRPAGAGGPRIDGEFDFIAREEWDSWYEVMEWPPAAWAWQEFSSGTGRWEEKVFVRDGEAAGTVGDLLLNPLDYQLEPRWRYAAYWQGALYIHCSGEFVSR</sequence>
<feature type="region of interest" description="Disordered" evidence="2">
    <location>
        <begin position="139"/>
        <end position="651"/>
    </location>
</feature>
<organism evidence="3 4">
    <name type="scientific">Panicum miliaceum</name>
    <name type="common">Proso millet</name>
    <name type="synonym">Broomcorn millet</name>
    <dbReference type="NCBI Taxonomy" id="4540"/>
    <lineage>
        <taxon>Eukaryota</taxon>
        <taxon>Viridiplantae</taxon>
        <taxon>Streptophyta</taxon>
        <taxon>Embryophyta</taxon>
        <taxon>Tracheophyta</taxon>
        <taxon>Spermatophyta</taxon>
        <taxon>Magnoliopsida</taxon>
        <taxon>Liliopsida</taxon>
        <taxon>Poales</taxon>
        <taxon>Poaceae</taxon>
        <taxon>PACMAD clade</taxon>
        <taxon>Panicoideae</taxon>
        <taxon>Panicodae</taxon>
        <taxon>Paniceae</taxon>
        <taxon>Panicinae</taxon>
        <taxon>Panicum</taxon>
        <taxon>Panicum sect. Panicum</taxon>
    </lineage>
</organism>
<feature type="compositionally biased region" description="Low complexity" evidence="2">
    <location>
        <begin position="542"/>
        <end position="556"/>
    </location>
</feature>
<dbReference type="PANTHER" id="PTHR23172:SF50">
    <property type="entry name" value="EXPRESSED PROTEIN"/>
    <property type="match status" value="1"/>
</dbReference>
<evidence type="ECO:0000256" key="1">
    <source>
        <dbReference type="ARBA" id="ARBA00023054"/>
    </source>
</evidence>
<protein>
    <recommendedName>
        <fullName evidence="5">Auxilin-related protein 2-like</fullName>
    </recommendedName>
</protein>
<dbReference type="InterPro" id="IPR036869">
    <property type="entry name" value="J_dom_sf"/>
</dbReference>
<dbReference type="Gene3D" id="1.10.287.110">
    <property type="entry name" value="DnaJ domain"/>
    <property type="match status" value="1"/>
</dbReference>
<accession>A0A3L6PIN1</accession>
<keyword evidence="4" id="KW-1185">Reference proteome</keyword>
<dbReference type="PANTHER" id="PTHR23172">
    <property type="entry name" value="AUXILIN/CYCLIN G-ASSOCIATED KINASE-RELATED"/>
    <property type="match status" value="1"/>
</dbReference>
<dbReference type="OrthoDB" id="1717591at2759"/>
<feature type="compositionally biased region" description="Polar residues" evidence="2">
    <location>
        <begin position="424"/>
        <end position="435"/>
    </location>
</feature>
<dbReference type="GO" id="GO:0005737">
    <property type="term" value="C:cytoplasm"/>
    <property type="evidence" value="ECO:0007669"/>
    <property type="project" value="TreeGrafter"/>
</dbReference>
<keyword evidence="1" id="KW-0175">Coiled coil</keyword>